<organism evidence="4 5">
    <name type="scientific">Purpureocillium takamizusanense</name>
    <dbReference type="NCBI Taxonomy" id="2060973"/>
    <lineage>
        <taxon>Eukaryota</taxon>
        <taxon>Fungi</taxon>
        <taxon>Dikarya</taxon>
        <taxon>Ascomycota</taxon>
        <taxon>Pezizomycotina</taxon>
        <taxon>Sordariomycetes</taxon>
        <taxon>Hypocreomycetidae</taxon>
        <taxon>Hypocreales</taxon>
        <taxon>Ophiocordycipitaceae</taxon>
        <taxon>Purpureocillium</taxon>
    </lineage>
</organism>
<dbReference type="GO" id="GO:0005524">
    <property type="term" value="F:ATP binding"/>
    <property type="evidence" value="ECO:0007669"/>
    <property type="project" value="UniProtKB-KW"/>
</dbReference>
<evidence type="ECO:0000256" key="3">
    <source>
        <dbReference type="SAM" id="MobiDB-lite"/>
    </source>
</evidence>
<dbReference type="GeneID" id="72070959"/>
<feature type="region of interest" description="Disordered" evidence="3">
    <location>
        <begin position="396"/>
        <end position="438"/>
    </location>
</feature>
<sequence>MRVWLINLCEKGQGENLVTEWGPGLTAEKVPTVLRYENGGTSGIAYWGFDAVSKSSPVKQVHEWFKLGLCPELEESRAAHSELLRKYPSKVALPPVSQDKCEKLVIDYLLRLKGAVDRLFASMTDDMVNYPREYIITVPAMWSHGAQETMRKCAAEAFLGDRRLKENLQMVAEPEAAGIYALTSMQEIGLEKDDTFVICDAGGGTVDLSSYKITSMEDFIGLRRVSTISGELCGSSFLNRIFEDYLTKRPELAHVDWTARQNMRLLRAAVNEFETTIKPQFTGNETGAFYLTTPLPVRRPSDDGSELAIPVKDIREKVFDLVISKICSLVRDQIKDTVAATGSVKRILLAGGFGRNTYLERRVQQEVGDDIKVRRVDNSPTAIVRGALMAGLTKAGATSEGYTSEEDVSESVSSEGAVHSGEEQQKKQNKKPKRLGKIYARKPARVTAREAPRHYGTRIYEEVDNGSARKNGRNRKTSGSREVEVMKWFVKKGDEILDGEPKTFRLRYEVYLEPWEERSVIYCDVYSHKADKPPSRPHTAARPVPSLETPLATLTIDLRTIDSLPYEVEEDGRHHYDVAFEVYMTLNSAELTFNLGRGKERYKPATVTVNESEWLS</sequence>
<dbReference type="GO" id="GO:0140662">
    <property type="term" value="F:ATP-dependent protein folding chaperone"/>
    <property type="evidence" value="ECO:0007669"/>
    <property type="project" value="InterPro"/>
</dbReference>
<name>A0A9Q8VFR3_9HYPO</name>
<dbReference type="AlphaFoldDB" id="A0A9Q8VFR3"/>
<reference evidence="4" key="1">
    <citation type="submission" date="2021-11" db="EMBL/GenBank/DDBJ databases">
        <title>Purpureocillium_takamizusanense_genome.</title>
        <authorList>
            <person name="Nguyen N.-H."/>
        </authorList>
    </citation>
    <scope>NUCLEOTIDE SEQUENCE</scope>
    <source>
        <strain evidence="4">PT3</strain>
    </source>
</reference>
<dbReference type="RefSeq" id="XP_047846660.1">
    <property type="nucleotide sequence ID" value="XM_047990651.1"/>
</dbReference>
<dbReference type="PANTHER" id="PTHR14187:SF5">
    <property type="entry name" value="HEAT SHOCK 70 KDA PROTEIN 12A"/>
    <property type="match status" value="1"/>
</dbReference>
<keyword evidence="5" id="KW-1185">Reference proteome</keyword>
<evidence type="ECO:0000256" key="2">
    <source>
        <dbReference type="ARBA" id="ARBA00022840"/>
    </source>
</evidence>
<dbReference type="Proteomes" id="UP000829364">
    <property type="component" value="Chromosome 9"/>
</dbReference>
<keyword evidence="1" id="KW-0547">Nucleotide-binding</keyword>
<evidence type="ECO:0000256" key="1">
    <source>
        <dbReference type="ARBA" id="ARBA00022741"/>
    </source>
</evidence>
<dbReference type="InterPro" id="IPR043129">
    <property type="entry name" value="ATPase_NBD"/>
</dbReference>
<protein>
    <submittedName>
        <fullName evidence="4">Uncharacterized protein</fullName>
    </submittedName>
</protein>
<dbReference type="OrthoDB" id="2963168at2759"/>
<dbReference type="InterPro" id="IPR013126">
    <property type="entry name" value="Hsp_70_fam"/>
</dbReference>
<evidence type="ECO:0000313" key="4">
    <source>
        <dbReference type="EMBL" id="UNI23179.1"/>
    </source>
</evidence>
<dbReference type="CDD" id="cd10170">
    <property type="entry name" value="ASKHA_NBD_HSP70"/>
    <property type="match status" value="1"/>
</dbReference>
<feature type="compositionally biased region" description="Low complexity" evidence="3">
    <location>
        <begin position="410"/>
        <end position="419"/>
    </location>
</feature>
<dbReference type="SUPFAM" id="SSF53067">
    <property type="entry name" value="Actin-like ATPase domain"/>
    <property type="match status" value="2"/>
</dbReference>
<dbReference type="KEGG" id="ptkz:JDV02_009014"/>
<feature type="compositionally biased region" description="Basic residues" evidence="3">
    <location>
        <begin position="427"/>
        <end position="438"/>
    </location>
</feature>
<dbReference type="Gene3D" id="3.90.640.10">
    <property type="entry name" value="Actin, Chain A, domain 4"/>
    <property type="match status" value="1"/>
</dbReference>
<dbReference type="Gene3D" id="3.30.420.40">
    <property type="match status" value="2"/>
</dbReference>
<gene>
    <name evidence="4" type="ORF">JDV02_009014</name>
</gene>
<keyword evidence="2" id="KW-0067">ATP-binding</keyword>
<dbReference type="Pfam" id="PF00012">
    <property type="entry name" value="HSP70"/>
    <property type="match status" value="1"/>
</dbReference>
<evidence type="ECO:0000313" key="5">
    <source>
        <dbReference type="Proteomes" id="UP000829364"/>
    </source>
</evidence>
<dbReference type="PANTHER" id="PTHR14187">
    <property type="entry name" value="ALPHA KINASE/ELONGATION FACTOR 2 KINASE"/>
    <property type="match status" value="1"/>
</dbReference>
<proteinExistence type="predicted"/>
<dbReference type="EMBL" id="CP086362">
    <property type="protein sequence ID" value="UNI23179.1"/>
    <property type="molecule type" value="Genomic_DNA"/>
</dbReference>
<accession>A0A9Q8VFR3</accession>